<dbReference type="Gene3D" id="2.60.40.420">
    <property type="entry name" value="Cupredoxins - blue copper proteins"/>
    <property type="match status" value="1"/>
</dbReference>
<reference evidence="2 3" key="1">
    <citation type="submission" date="2016-09" db="EMBL/GenBank/DDBJ databases">
        <title>Extensive genetic diversity and differential bi-allelic expression allows diatom success in the polar Southern Ocean.</title>
        <authorList>
            <consortium name="DOE Joint Genome Institute"/>
            <person name="Mock T."/>
            <person name="Otillar R.P."/>
            <person name="Strauss J."/>
            <person name="Dupont C."/>
            <person name="Frickenhaus S."/>
            <person name="Maumus F."/>
            <person name="Mcmullan M."/>
            <person name="Sanges R."/>
            <person name="Schmutz J."/>
            <person name="Toseland A."/>
            <person name="Valas R."/>
            <person name="Veluchamy A."/>
            <person name="Ward B.J."/>
            <person name="Allen A."/>
            <person name="Barry K."/>
            <person name="Falciatore A."/>
            <person name="Ferrante M."/>
            <person name="Fortunato A.E."/>
            <person name="Gloeckner G."/>
            <person name="Gruber A."/>
            <person name="Hipkin R."/>
            <person name="Janech M."/>
            <person name="Kroth P."/>
            <person name="Leese F."/>
            <person name="Lindquist E."/>
            <person name="Lyon B.R."/>
            <person name="Martin J."/>
            <person name="Mayer C."/>
            <person name="Parker M."/>
            <person name="Quesneville H."/>
            <person name="Raymond J."/>
            <person name="Uhlig C."/>
            <person name="Valentin K.U."/>
            <person name="Worden A.Z."/>
            <person name="Armbrust E.V."/>
            <person name="Bowler C."/>
            <person name="Green B."/>
            <person name="Moulton V."/>
            <person name="Van Oosterhout C."/>
            <person name="Grigoriev I."/>
        </authorList>
    </citation>
    <scope>NUCLEOTIDE SEQUENCE [LARGE SCALE GENOMIC DNA]</scope>
    <source>
        <strain evidence="2 3">CCMP1102</strain>
    </source>
</reference>
<accession>A0A1E7FXN3</accession>
<evidence type="ECO:0000256" key="1">
    <source>
        <dbReference type="SAM" id="SignalP"/>
    </source>
</evidence>
<dbReference type="Proteomes" id="UP000095751">
    <property type="component" value="Unassembled WGS sequence"/>
</dbReference>
<dbReference type="SUPFAM" id="SSF49503">
    <property type="entry name" value="Cupredoxins"/>
    <property type="match status" value="1"/>
</dbReference>
<protein>
    <recommendedName>
        <fullName evidence="4">Phytocyanin domain-containing protein</fullName>
    </recommendedName>
</protein>
<proteinExistence type="predicted"/>
<gene>
    <name evidence="2" type="ORF">FRACYDRAFT_233059</name>
</gene>
<dbReference type="KEGG" id="fcy:FRACYDRAFT_233059"/>
<dbReference type="EMBL" id="KV784353">
    <property type="protein sequence ID" value="OEU22895.1"/>
    <property type="molecule type" value="Genomic_DNA"/>
</dbReference>
<dbReference type="InterPro" id="IPR008972">
    <property type="entry name" value="Cupredoxin"/>
</dbReference>
<feature type="signal peptide" evidence="1">
    <location>
        <begin position="1"/>
        <end position="18"/>
    </location>
</feature>
<dbReference type="AlphaFoldDB" id="A0A1E7FXN3"/>
<evidence type="ECO:0008006" key="4">
    <source>
        <dbReference type="Google" id="ProtNLM"/>
    </source>
</evidence>
<evidence type="ECO:0000313" key="3">
    <source>
        <dbReference type="Proteomes" id="UP000095751"/>
    </source>
</evidence>
<dbReference type="InParanoid" id="A0A1E7FXN3"/>
<name>A0A1E7FXN3_9STRA</name>
<feature type="chain" id="PRO_5009193637" description="Phytocyanin domain-containing protein" evidence="1">
    <location>
        <begin position="19"/>
        <end position="154"/>
    </location>
</feature>
<sequence>MKFLLLLCGLLCVAIVSGADLDVSDWIVPPESEQSYYPDMDANVGDTIIFSWSEGMITDVFIHPTGTCEEDEAILVGYTSGSSYTFQDEDNGKELFFAADVGRRCESGQNVKVKVSAADAQKSVDSAAQGATISGRRLIFSLMVLAGGFFATIM</sequence>
<dbReference type="OrthoDB" id="56220at2759"/>
<keyword evidence="1" id="KW-0732">Signal</keyword>
<keyword evidence="3" id="KW-1185">Reference proteome</keyword>
<evidence type="ECO:0000313" key="2">
    <source>
        <dbReference type="EMBL" id="OEU22895.1"/>
    </source>
</evidence>
<organism evidence="2 3">
    <name type="scientific">Fragilariopsis cylindrus CCMP1102</name>
    <dbReference type="NCBI Taxonomy" id="635003"/>
    <lineage>
        <taxon>Eukaryota</taxon>
        <taxon>Sar</taxon>
        <taxon>Stramenopiles</taxon>
        <taxon>Ochrophyta</taxon>
        <taxon>Bacillariophyta</taxon>
        <taxon>Bacillariophyceae</taxon>
        <taxon>Bacillariophycidae</taxon>
        <taxon>Bacillariales</taxon>
        <taxon>Bacillariaceae</taxon>
        <taxon>Fragilariopsis</taxon>
    </lineage>
</organism>